<dbReference type="Proteomes" id="UP000179467">
    <property type="component" value="Unassembled WGS sequence"/>
</dbReference>
<keyword evidence="3" id="KW-1185">Reference proteome</keyword>
<dbReference type="NCBIfam" id="TIGR02118">
    <property type="entry name" value="EthD family reductase"/>
    <property type="match status" value="1"/>
</dbReference>
<reference evidence="2 3" key="1">
    <citation type="submission" date="2016-09" db="EMBL/GenBank/DDBJ databases">
        <title>Metabolic pathway, cell adaptation mechanisms and a novel monoxygenase revealed through proteogenomic-transcription analysis of a Sphingomonas haloaromaticamans strain degrading the fungicide ortho-phenylphenol.</title>
        <authorList>
            <person name="Perruchon C."/>
            <person name="Papadopoulou E.S."/>
            <person name="Rousidou C."/>
            <person name="Vasileiadis S."/>
            <person name="Tanou G."/>
            <person name="Amoutzias G."/>
            <person name="Molassiotis A."/>
            <person name="Karpouzas D.G."/>
        </authorList>
    </citation>
    <scope>NUCLEOTIDE SEQUENCE [LARGE SCALE GENOMIC DNA]</scope>
    <source>
        <strain evidence="2 3">P3</strain>
    </source>
</reference>
<proteinExistence type="predicted"/>
<feature type="domain" description="EthD" evidence="1">
    <location>
        <begin position="14"/>
        <end position="104"/>
    </location>
</feature>
<gene>
    <name evidence="2" type="ORF">BHE75_02955</name>
</gene>
<dbReference type="InterPro" id="IPR011008">
    <property type="entry name" value="Dimeric_a/b-barrel"/>
</dbReference>
<dbReference type="Pfam" id="PF07110">
    <property type="entry name" value="EthD"/>
    <property type="match status" value="1"/>
</dbReference>
<dbReference type="AlphaFoldDB" id="A0A1S1HK88"/>
<evidence type="ECO:0000313" key="2">
    <source>
        <dbReference type="EMBL" id="OHT20950.1"/>
    </source>
</evidence>
<protein>
    <recommendedName>
        <fullName evidence="1">EthD domain-containing protein</fullName>
    </recommendedName>
</protein>
<accession>A0A1S1HK88</accession>
<name>A0A1S1HK88_9SPHN</name>
<evidence type="ECO:0000259" key="1">
    <source>
        <dbReference type="Pfam" id="PF07110"/>
    </source>
</evidence>
<sequence length="119" mass="13654">MAFKSIALLKKKVGLTRQQFIDYYENSHAPLIVRLTPGIKAYHRNFIDWNGAFEAADGSETNFDCVTEVWFEDRAAYDRAMAVLTSPDVARQVAEDEENVFDRSKTRMFVVDEARSRIA</sequence>
<dbReference type="SUPFAM" id="SSF54909">
    <property type="entry name" value="Dimeric alpha+beta barrel"/>
    <property type="match status" value="1"/>
</dbReference>
<dbReference type="RefSeq" id="WP_070934297.1">
    <property type="nucleotide sequence ID" value="NZ_MIPT01000001.1"/>
</dbReference>
<dbReference type="InterPro" id="IPR009799">
    <property type="entry name" value="EthD_dom"/>
</dbReference>
<evidence type="ECO:0000313" key="3">
    <source>
        <dbReference type="Proteomes" id="UP000179467"/>
    </source>
</evidence>
<dbReference type="Gene3D" id="3.30.70.100">
    <property type="match status" value="1"/>
</dbReference>
<dbReference type="EMBL" id="MIPT01000001">
    <property type="protein sequence ID" value="OHT20950.1"/>
    <property type="molecule type" value="Genomic_DNA"/>
</dbReference>
<organism evidence="2 3">
    <name type="scientific">Edaphosphingomonas haloaromaticamans</name>
    <dbReference type="NCBI Taxonomy" id="653954"/>
    <lineage>
        <taxon>Bacteria</taxon>
        <taxon>Pseudomonadati</taxon>
        <taxon>Pseudomonadota</taxon>
        <taxon>Alphaproteobacteria</taxon>
        <taxon>Sphingomonadales</taxon>
        <taxon>Rhizorhabdaceae</taxon>
        <taxon>Edaphosphingomonas</taxon>
    </lineage>
</organism>
<dbReference type="GO" id="GO:0016491">
    <property type="term" value="F:oxidoreductase activity"/>
    <property type="evidence" value="ECO:0007669"/>
    <property type="project" value="InterPro"/>
</dbReference>
<comment type="caution">
    <text evidence="2">The sequence shown here is derived from an EMBL/GenBank/DDBJ whole genome shotgun (WGS) entry which is preliminary data.</text>
</comment>
<dbReference type="OrthoDB" id="2613214at2"/>